<dbReference type="EMBL" id="WHIY01000002">
    <property type="protein sequence ID" value="MPQ49833.1"/>
    <property type="molecule type" value="Genomic_DNA"/>
</dbReference>
<dbReference type="AlphaFoldDB" id="A0A6L5E556"/>
<dbReference type="Pfam" id="PF05930">
    <property type="entry name" value="Phage_AlpA"/>
    <property type="match status" value="1"/>
</dbReference>
<accession>A0A6L5E556</accession>
<gene>
    <name evidence="1" type="ORF">GBB84_02720</name>
</gene>
<keyword evidence="2" id="KW-1185">Reference proteome</keyword>
<comment type="caution">
    <text evidence="1">The sequence shown here is derived from an EMBL/GenBank/DDBJ whole genome shotgun (WGS) entry which is preliminary data.</text>
</comment>
<sequence>MSSRPQFLAMSKSSVYRCINATGFPRPIPLWPWRGYDAFSLPDRIPMIRIRFAIYLHHK</sequence>
<evidence type="ECO:0000313" key="2">
    <source>
        <dbReference type="Proteomes" id="UP000475079"/>
    </source>
</evidence>
<dbReference type="Proteomes" id="UP000475079">
    <property type="component" value="Unassembled WGS sequence"/>
</dbReference>
<dbReference type="InterPro" id="IPR010260">
    <property type="entry name" value="AlpA"/>
</dbReference>
<name>A0A6L5E556_9ENTR</name>
<proteinExistence type="predicted"/>
<evidence type="ECO:0000313" key="1">
    <source>
        <dbReference type="EMBL" id="MPQ49833.1"/>
    </source>
</evidence>
<protein>
    <submittedName>
        <fullName evidence="1">AlpA family phage regulatory protein</fullName>
    </submittedName>
</protein>
<organism evidence="1 2">
    <name type="scientific">Citrobacter telavivensis</name>
    <dbReference type="NCBI Taxonomy" id="2653932"/>
    <lineage>
        <taxon>Bacteria</taxon>
        <taxon>Pseudomonadati</taxon>
        <taxon>Pseudomonadota</taxon>
        <taxon>Gammaproteobacteria</taxon>
        <taxon>Enterobacterales</taxon>
        <taxon>Enterobacteriaceae</taxon>
        <taxon>Citrobacter</taxon>
    </lineage>
</organism>
<reference evidence="1 2" key="1">
    <citation type="submission" date="2019-10" db="EMBL/GenBank/DDBJ databases">
        <title>Characterization of a new Citrobacter species.</title>
        <authorList>
            <person name="Goncalves Ribeiro T."/>
            <person name="Izdebski R."/>
            <person name="Urbanowicz P."/>
            <person name="Carmeli Y."/>
            <person name="Gniadkowski M."/>
            <person name="Peixe L."/>
        </authorList>
    </citation>
    <scope>NUCLEOTIDE SEQUENCE [LARGE SCALE GENOMIC DNA]</scope>
    <source>
        <strain evidence="1 2">NMI7905_11</strain>
    </source>
</reference>
<dbReference type="RefSeq" id="WP_152402628.1">
    <property type="nucleotide sequence ID" value="NZ_WHIY01000002.1"/>
</dbReference>